<dbReference type="PANTHER" id="PTHR31050">
    <property type="entry name" value="OS08G0413200 PROTEIN"/>
    <property type="match status" value="1"/>
</dbReference>
<dbReference type="InterPro" id="IPR010683">
    <property type="entry name" value="DUF1262"/>
</dbReference>
<dbReference type="Proteomes" id="UP001187192">
    <property type="component" value="Unassembled WGS sequence"/>
</dbReference>
<dbReference type="AlphaFoldDB" id="A0AA88D1H1"/>
<dbReference type="Pfam" id="PF06880">
    <property type="entry name" value="DUF1262"/>
    <property type="match status" value="1"/>
</dbReference>
<dbReference type="EMBL" id="BTGU01000008">
    <property type="protein sequence ID" value="GMN38876.1"/>
    <property type="molecule type" value="Genomic_DNA"/>
</dbReference>
<comment type="caution">
    <text evidence="1">The sequence shown here is derived from an EMBL/GenBank/DDBJ whole genome shotgun (WGS) entry which is preliminary data.</text>
</comment>
<organism evidence="1 2">
    <name type="scientific">Ficus carica</name>
    <name type="common">Common fig</name>
    <dbReference type="NCBI Taxonomy" id="3494"/>
    <lineage>
        <taxon>Eukaryota</taxon>
        <taxon>Viridiplantae</taxon>
        <taxon>Streptophyta</taxon>
        <taxon>Embryophyta</taxon>
        <taxon>Tracheophyta</taxon>
        <taxon>Spermatophyta</taxon>
        <taxon>Magnoliopsida</taxon>
        <taxon>eudicotyledons</taxon>
        <taxon>Gunneridae</taxon>
        <taxon>Pentapetalae</taxon>
        <taxon>rosids</taxon>
        <taxon>fabids</taxon>
        <taxon>Rosales</taxon>
        <taxon>Moraceae</taxon>
        <taxon>Ficeae</taxon>
        <taxon>Ficus</taxon>
    </lineage>
</organism>
<proteinExistence type="predicted"/>
<sequence>MYVTRPLSLLRRSPELLTLQPQDHHGPNFGFLVLFDDECETTTCFGCNDTEISGLPFPQNKDLTIREDDNTDEVVFIPVIDQTLSSHQYYVIQRSGKHKGEASASSKEDEVETCFCCTFVNDVKPTPLDPSDIYQQVQINHKKDRGFTAMSVVEDGLPLLFLRRKYWQVFMEPPRHYQLFEAPGLISSLRAQLPELNFSPSNSSSETVAVGRWYCPFVFVKEGFGKLKEQMKKSMFYVVQLEQRWEKIFECEKGENSDGKVVRAKNGGGGDSRLLGLSVLVAERMRWEQERIGWRIDELERQVKVKRTEEFEGN</sequence>
<keyword evidence="2" id="KW-1185">Reference proteome</keyword>
<reference evidence="1" key="1">
    <citation type="submission" date="2023-07" db="EMBL/GenBank/DDBJ databases">
        <title>draft genome sequence of fig (Ficus carica).</title>
        <authorList>
            <person name="Takahashi T."/>
            <person name="Nishimura K."/>
        </authorList>
    </citation>
    <scope>NUCLEOTIDE SEQUENCE</scope>
</reference>
<gene>
    <name evidence="1" type="ORF">TIFTF001_008109</name>
</gene>
<dbReference type="PANTHER" id="PTHR31050:SF7">
    <property type="entry name" value="DUF1262 FAMILY PROTEIN"/>
    <property type="match status" value="1"/>
</dbReference>
<evidence type="ECO:0000313" key="1">
    <source>
        <dbReference type="EMBL" id="GMN38876.1"/>
    </source>
</evidence>
<name>A0AA88D1H1_FICCA</name>
<protein>
    <submittedName>
        <fullName evidence="1">Uncharacterized protein</fullName>
    </submittedName>
</protein>
<accession>A0AA88D1H1</accession>
<evidence type="ECO:0000313" key="2">
    <source>
        <dbReference type="Proteomes" id="UP001187192"/>
    </source>
</evidence>